<evidence type="ECO:0000313" key="2">
    <source>
        <dbReference type="EMBL" id="KAE8386926.1"/>
    </source>
</evidence>
<feature type="non-terminal residue" evidence="2">
    <location>
        <position position="365"/>
    </location>
</feature>
<dbReference type="Proteomes" id="UP000326877">
    <property type="component" value="Unassembled WGS sequence"/>
</dbReference>
<protein>
    <submittedName>
        <fullName evidence="2">Uncharacterized protein</fullName>
    </submittedName>
</protein>
<gene>
    <name evidence="2" type="ORF">BDV23DRAFT_162209</name>
</gene>
<organism evidence="2">
    <name type="scientific">Petromyces alliaceus</name>
    <name type="common">Aspergillus alliaceus</name>
    <dbReference type="NCBI Taxonomy" id="209559"/>
    <lineage>
        <taxon>Eukaryota</taxon>
        <taxon>Fungi</taxon>
        <taxon>Dikarya</taxon>
        <taxon>Ascomycota</taxon>
        <taxon>Pezizomycotina</taxon>
        <taxon>Eurotiomycetes</taxon>
        <taxon>Eurotiomycetidae</taxon>
        <taxon>Eurotiales</taxon>
        <taxon>Aspergillaceae</taxon>
        <taxon>Aspergillus</taxon>
        <taxon>Aspergillus subgen. Circumdati</taxon>
    </lineage>
</organism>
<dbReference type="AlphaFoldDB" id="A0A5N7BYL3"/>
<evidence type="ECO:0000256" key="1">
    <source>
        <dbReference type="SAM" id="MobiDB-lite"/>
    </source>
</evidence>
<feature type="region of interest" description="Disordered" evidence="1">
    <location>
        <begin position="289"/>
        <end position="319"/>
    </location>
</feature>
<name>A0A5N7BYL3_PETAA</name>
<dbReference type="OrthoDB" id="4499652at2759"/>
<reference evidence="2" key="1">
    <citation type="submission" date="2019-04" db="EMBL/GenBank/DDBJ databases">
        <title>Friends and foes A comparative genomics studyof 23 Aspergillus species from section Flavi.</title>
        <authorList>
            <consortium name="DOE Joint Genome Institute"/>
            <person name="Kjaerbolling I."/>
            <person name="Vesth T."/>
            <person name="Frisvad J.C."/>
            <person name="Nybo J.L."/>
            <person name="Theobald S."/>
            <person name="Kildgaard S."/>
            <person name="Isbrandt T."/>
            <person name="Kuo A."/>
            <person name="Sato A."/>
            <person name="Lyhne E.K."/>
            <person name="Kogle M.E."/>
            <person name="Wiebenga A."/>
            <person name="Kun R.S."/>
            <person name="Lubbers R.J."/>
            <person name="Makela M.R."/>
            <person name="Barry K."/>
            <person name="Chovatia M."/>
            <person name="Clum A."/>
            <person name="Daum C."/>
            <person name="Haridas S."/>
            <person name="He G."/>
            <person name="LaButti K."/>
            <person name="Lipzen A."/>
            <person name="Mondo S."/>
            <person name="Riley R."/>
            <person name="Salamov A."/>
            <person name="Simmons B.A."/>
            <person name="Magnuson J.K."/>
            <person name="Henrissat B."/>
            <person name="Mortensen U.H."/>
            <person name="Larsen T.O."/>
            <person name="Devries R.P."/>
            <person name="Grigoriev I.V."/>
            <person name="Machida M."/>
            <person name="Baker S.E."/>
            <person name="Andersen M.R."/>
        </authorList>
    </citation>
    <scope>NUCLEOTIDE SEQUENCE [LARGE SCALE GENOMIC DNA]</scope>
    <source>
        <strain evidence="2">IBT 14317</strain>
    </source>
</reference>
<feature type="compositionally biased region" description="Basic residues" evidence="1">
    <location>
        <begin position="289"/>
        <end position="306"/>
    </location>
</feature>
<sequence>MADILPALNSIKNAHDEDILRNRQQTLQVLSRLEEVIGEQRPRRSRVNGQKNPDDTFHICESKLRLIHKRLHSLQRYAGMSVEEAVAKASHKNEDPRIVDVQIYSGAKEKPESMRFRRVMAIRSISLEYMQFQQAQIGCSRVDMQAIELSSAADQTQQGTIDQFIAYNRSREDIFSRRIKDAQTAKMMIKDGTKMLVLERLYGHCGITAVLWLIPSWTKLRYPDLPTFLELLCQDPKYCLIRATAEDLVDWYDKCQTLYDKNTAVQQLATSRLPSQSIRLRQDTTRIVKHQKGGTRKSANNRKFRPNPRPSQQSKHGFHISRETDPAGEYVSSSLDCKLPYNTWEAINSCPIYIFTELFFLVGLS</sequence>
<proteinExistence type="predicted"/>
<accession>A0A5N7BYL3</accession>
<dbReference type="EMBL" id="ML735302">
    <property type="protein sequence ID" value="KAE8386926.1"/>
    <property type="molecule type" value="Genomic_DNA"/>
</dbReference>